<dbReference type="Proteomes" id="UP000583454">
    <property type="component" value="Unassembled WGS sequence"/>
</dbReference>
<dbReference type="AlphaFoldDB" id="A0A840ZRX0"/>
<keyword evidence="3" id="KW-1185">Reference proteome</keyword>
<reference evidence="2 3" key="1">
    <citation type="submission" date="2020-08" db="EMBL/GenBank/DDBJ databases">
        <title>Genomic Encyclopedia of Type Strains, Phase IV (KMG-IV): sequencing the most valuable type-strain genomes for metagenomic binning, comparative biology and taxonomic classification.</title>
        <authorList>
            <person name="Goeker M."/>
        </authorList>
    </citation>
    <scope>NUCLEOTIDE SEQUENCE [LARGE SCALE GENOMIC DNA]</scope>
    <source>
        <strain evidence="2 3">DSM 2163</strain>
    </source>
</reference>
<feature type="compositionally biased region" description="Basic residues" evidence="1">
    <location>
        <begin position="36"/>
        <end position="51"/>
    </location>
</feature>
<evidence type="ECO:0000313" key="2">
    <source>
        <dbReference type="EMBL" id="MBB5759443.1"/>
    </source>
</evidence>
<evidence type="ECO:0000256" key="1">
    <source>
        <dbReference type="SAM" id="MobiDB-lite"/>
    </source>
</evidence>
<protein>
    <submittedName>
        <fullName evidence="2">Uncharacterized protein</fullName>
    </submittedName>
</protein>
<evidence type="ECO:0000313" key="3">
    <source>
        <dbReference type="Proteomes" id="UP000583454"/>
    </source>
</evidence>
<sequence length="86" mass="9287">MTSPIGSTSPRRRRALARDCADVVRSGPGVLSPSARRSRRRASVSPRRSRRSAADAYPPSRRCGNAGLTETFEPRTAPSHGRRAAS</sequence>
<gene>
    <name evidence="2" type="ORF">HNR00_004177</name>
</gene>
<dbReference type="EMBL" id="JACHOP010000023">
    <property type="protein sequence ID" value="MBB5759443.1"/>
    <property type="molecule type" value="Genomic_DNA"/>
</dbReference>
<organism evidence="2 3">
    <name type="scientific">Methylorubrum rhodinum</name>
    <dbReference type="NCBI Taxonomy" id="29428"/>
    <lineage>
        <taxon>Bacteria</taxon>
        <taxon>Pseudomonadati</taxon>
        <taxon>Pseudomonadota</taxon>
        <taxon>Alphaproteobacteria</taxon>
        <taxon>Hyphomicrobiales</taxon>
        <taxon>Methylobacteriaceae</taxon>
        <taxon>Methylorubrum</taxon>
    </lineage>
</organism>
<feature type="region of interest" description="Disordered" evidence="1">
    <location>
        <begin position="1"/>
        <end position="86"/>
    </location>
</feature>
<proteinExistence type="predicted"/>
<accession>A0A840ZRX0</accession>
<name>A0A840ZRX0_9HYPH</name>
<comment type="caution">
    <text evidence="2">The sequence shown here is derived from an EMBL/GenBank/DDBJ whole genome shotgun (WGS) entry which is preliminary data.</text>
</comment>